<keyword evidence="1" id="KW-1133">Transmembrane helix</keyword>
<keyword evidence="1" id="KW-0472">Membrane</keyword>
<dbReference type="RefSeq" id="WP_121215858.1">
    <property type="nucleotide sequence ID" value="NZ_RBZN01000067.1"/>
</dbReference>
<feature type="transmembrane region" description="Helical" evidence="1">
    <location>
        <begin position="53"/>
        <end position="70"/>
    </location>
</feature>
<protein>
    <submittedName>
        <fullName evidence="2">Uncharacterized protein</fullName>
    </submittedName>
</protein>
<evidence type="ECO:0000313" key="3">
    <source>
        <dbReference type="Proteomes" id="UP000272238"/>
    </source>
</evidence>
<feature type="transmembrane region" description="Helical" evidence="1">
    <location>
        <begin position="132"/>
        <end position="154"/>
    </location>
</feature>
<keyword evidence="1" id="KW-0812">Transmembrane</keyword>
<accession>A0A494YT73</accession>
<comment type="caution">
    <text evidence="2">The sequence shown here is derived from an EMBL/GenBank/DDBJ whole genome shotgun (WGS) entry which is preliminary data.</text>
</comment>
<name>A0A494YT73_9BACL</name>
<proteinExistence type="predicted"/>
<dbReference type="EMBL" id="RBZN01000067">
    <property type="protein sequence ID" value="RKQ13322.1"/>
    <property type="molecule type" value="Genomic_DNA"/>
</dbReference>
<feature type="transmembrane region" description="Helical" evidence="1">
    <location>
        <begin position="12"/>
        <end position="41"/>
    </location>
</feature>
<organism evidence="2 3">
    <name type="scientific">Ureibacillus endophyticus</name>
    <dbReference type="NCBI Taxonomy" id="1978490"/>
    <lineage>
        <taxon>Bacteria</taxon>
        <taxon>Bacillati</taxon>
        <taxon>Bacillota</taxon>
        <taxon>Bacilli</taxon>
        <taxon>Bacillales</taxon>
        <taxon>Caryophanaceae</taxon>
        <taxon>Ureibacillus</taxon>
    </lineage>
</organism>
<dbReference type="AlphaFoldDB" id="A0A494YT73"/>
<gene>
    <name evidence="2" type="ORF">D8M03_16310</name>
</gene>
<evidence type="ECO:0000313" key="2">
    <source>
        <dbReference type="EMBL" id="RKQ13322.1"/>
    </source>
</evidence>
<feature type="transmembrane region" description="Helical" evidence="1">
    <location>
        <begin position="91"/>
        <end position="120"/>
    </location>
</feature>
<dbReference type="Proteomes" id="UP000272238">
    <property type="component" value="Unassembled WGS sequence"/>
</dbReference>
<reference evidence="2 3" key="1">
    <citation type="journal article" date="2016" name="Antonie Van Leeuwenhoek">
        <title>Lysinibacillus endophyticus sp. nov., an indole-3-acetic acid producing endophytic bacterium isolated from corn root (Zea mays cv. Xinken-5).</title>
        <authorList>
            <person name="Yu J."/>
            <person name="Guan X."/>
            <person name="Liu C."/>
            <person name="Xiang W."/>
            <person name="Yu Z."/>
            <person name="Liu X."/>
            <person name="Wang G."/>
        </authorList>
    </citation>
    <scope>NUCLEOTIDE SEQUENCE [LARGE SCALE GENOMIC DNA]</scope>
    <source>
        <strain evidence="2 3">DSM 100506</strain>
    </source>
</reference>
<dbReference type="OrthoDB" id="2740148at2"/>
<sequence length="162" mass="18371">MSSYDSYPAELDLFLGGLLVTFGIFIILFAILAYILTAIIYYKTAQTNGLQDIAFWSWIPLLNVYVLFALGSTKTTLEEIKKDAIKFTIIYFVLAIVSIIPIIGFLASIAMMIIAIYYMYRILYRWTADSGKAILFVVLTFITGGLFFMIYGLIMMKKPFLA</sequence>
<evidence type="ECO:0000256" key="1">
    <source>
        <dbReference type="SAM" id="Phobius"/>
    </source>
</evidence>
<keyword evidence="3" id="KW-1185">Reference proteome</keyword>